<evidence type="ECO:0008006" key="3">
    <source>
        <dbReference type="Google" id="ProtNLM"/>
    </source>
</evidence>
<reference evidence="1 2" key="1">
    <citation type="journal article" date="2021" name="BMC Genomics">
        <title>Datura genome reveals duplications of psychoactive alkaloid biosynthetic genes and high mutation rate following tissue culture.</title>
        <authorList>
            <person name="Rajewski A."/>
            <person name="Carter-House D."/>
            <person name="Stajich J."/>
            <person name="Litt A."/>
        </authorList>
    </citation>
    <scope>NUCLEOTIDE SEQUENCE [LARGE SCALE GENOMIC DNA]</scope>
    <source>
        <strain evidence="1">AR-01</strain>
    </source>
</reference>
<accession>A0ABS8WY46</accession>
<evidence type="ECO:0000313" key="2">
    <source>
        <dbReference type="Proteomes" id="UP000823775"/>
    </source>
</evidence>
<evidence type="ECO:0000313" key="1">
    <source>
        <dbReference type="EMBL" id="MCE3217138.1"/>
    </source>
</evidence>
<organism evidence="1 2">
    <name type="scientific">Datura stramonium</name>
    <name type="common">Jimsonweed</name>
    <name type="synonym">Common thornapple</name>
    <dbReference type="NCBI Taxonomy" id="4076"/>
    <lineage>
        <taxon>Eukaryota</taxon>
        <taxon>Viridiplantae</taxon>
        <taxon>Streptophyta</taxon>
        <taxon>Embryophyta</taxon>
        <taxon>Tracheophyta</taxon>
        <taxon>Spermatophyta</taxon>
        <taxon>Magnoliopsida</taxon>
        <taxon>eudicotyledons</taxon>
        <taxon>Gunneridae</taxon>
        <taxon>Pentapetalae</taxon>
        <taxon>asterids</taxon>
        <taxon>lamiids</taxon>
        <taxon>Solanales</taxon>
        <taxon>Solanaceae</taxon>
        <taxon>Solanoideae</taxon>
        <taxon>Datureae</taxon>
        <taxon>Datura</taxon>
    </lineage>
</organism>
<dbReference type="EMBL" id="JACEIK010015841">
    <property type="protein sequence ID" value="MCE3217138.1"/>
    <property type="molecule type" value="Genomic_DNA"/>
</dbReference>
<sequence>MALTALVWPSWPQYSSHGLNTALTASVRPSQHQYGPHGLNTTLMASVQPSQPQIQSLWTSYYSFEHSPIGTKPLTSQTLYAATKLTRVNSDEGYYVFAVDSILLVAVDYN</sequence>
<name>A0ABS8WY46_DATST</name>
<comment type="caution">
    <text evidence="1">The sequence shown here is derived from an EMBL/GenBank/DDBJ whole genome shotgun (WGS) entry which is preliminary data.</text>
</comment>
<gene>
    <name evidence="1" type="ORF">HAX54_010552</name>
</gene>
<proteinExistence type="predicted"/>
<feature type="non-terminal residue" evidence="1">
    <location>
        <position position="110"/>
    </location>
</feature>
<keyword evidence="2" id="KW-1185">Reference proteome</keyword>
<protein>
    <recommendedName>
        <fullName evidence="3">Dirigent protein</fullName>
    </recommendedName>
</protein>
<dbReference type="Proteomes" id="UP000823775">
    <property type="component" value="Unassembled WGS sequence"/>
</dbReference>